<accession>A0A8S5T3M1</accession>
<dbReference type="EMBL" id="BK032740">
    <property type="protein sequence ID" value="DAF57849.1"/>
    <property type="molecule type" value="Genomic_DNA"/>
</dbReference>
<organism evidence="1">
    <name type="scientific">Siphoviridae sp. ctg8V11</name>
    <dbReference type="NCBI Taxonomy" id="2827910"/>
    <lineage>
        <taxon>Viruses</taxon>
        <taxon>Duplodnaviria</taxon>
        <taxon>Heunggongvirae</taxon>
        <taxon>Uroviricota</taxon>
        <taxon>Caudoviricetes</taxon>
    </lineage>
</organism>
<sequence>MGYSVIVASTRRTASAVDSAVRGFLNASLNSAGDGLLSNCCFYPPHGVGGGFRGQGLLKCLIKFRPCPCGFKSGKSIQYSSAFEPFGQGKISRCQLSPIESALPKVSAGHFLPGCAGAAFRFPDGESCKNPGANAPGFLHGDPYGNRTQHIIP</sequence>
<evidence type="ECO:0000313" key="1">
    <source>
        <dbReference type="EMBL" id="DAF57849.1"/>
    </source>
</evidence>
<name>A0A8S5T3M1_9CAUD</name>
<reference evidence="1" key="1">
    <citation type="journal article" date="2021" name="Proc. Natl. Acad. Sci. U.S.A.">
        <title>A Catalog of Tens of Thousands of Viruses from Human Metagenomes Reveals Hidden Associations with Chronic Diseases.</title>
        <authorList>
            <person name="Tisza M.J."/>
            <person name="Buck C.B."/>
        </authorList>
    </citation>
    <scope>NUCLEOTIDE SEQUENCE</scope>
    <source>
        <strain evidence="1">Ctg8V11</strain>
    </source>
</reference>
<proteinExistence type="predicted"/>
<protein>
    <submittedName>
        <fullName evidence="1">Uncharacterized protein</fullName>
    </submittedName>
</protein>